<name>K0SCQ8_THAOC</name>
<comment type="caution">
    <text evidence="1">The sequence shown here is derived from an EMBL/GenBank/DDBJ whole genome shotgun (WGS) entry which is preliminary data.</text>
</comment>
<reference evidence="1 2" key="1">
    <citation type="journal article" date="2012" name="Genome Biol.">
        <title>Genome and low-iron response of an oceanic diatom adapted to chronic iron limitation.</title>
        <authorList>
            <person name="Lommer M."/>
            <person name="Specht M."/>
            <person name="Roy A.S."/>
            <person name="Kraemer L."/>
            <person name="Andreson R."/>
            <person name="Gutowska M.A."/>
            <person name="Wolf J."/>
            <person name="Bergner S.V."/>
            <person name="Schilhabel M.B."/>
            <person name="Klostermeier U.C."/>
            <person name="Beiko R.G."/>
            <person name="Rosenstiel P."/>
            <person name="Hippler M."/>
            <person name="Laroche J."/>
        </authorList>
    </citation>
    <scope>NUCLEOTIDE SEQUENCE [LARGE SCALE GENOMIC DNA]</scope>
    <source>
        <strain evidence="1 2">CCMP1005</strain>
    </source>
</reference>
<accession>K0SCQ8</accession>
<dbReference type="Proteomes" id="UP000266841">
    <property type="component" value="Unassembled WGS sequence"/>
</dbReference>
<keyword evidence="2" id="KW-1185">Reference proteome</keyword>
<organism evidence="1 2">
    <name type="scientific">Thalassiosira oceanica</name>
    <name type="common">Marine diatom</name>
    <dbReference type="NCBI Taxonomy" id="159749"/>
    <lineage>
        <taxon>Eukaryota</taxon>
        <taxon>Sar</taxon>
        <taxon>Stramenopiles</taxon>
        <taxon>Ochrophyta</taxon>
        <taxon>Bacillariophyta</taxon>
        <taxon>Coscinodiscophyceae</taxon>
        <taxon>Thalassiosirophycidae</taxon>
        <taxon>Thalassiosirales</taxon>
        <taxon>Thalassiosiraceae</taxon>
        <taxon>Thalassiosira</taxon>
    </lineage>
</organism>
<dbReference type="EMBL" id="AGNL01024486">
    <property type="protein sequence ID" value="EJK58691.1"/>
    <property type="molecule type" value="Genomic_DNA"/>
</dbReference>
<feature type="non-terminal residue" evidence="1">
    <location>
        <position position="1"/>
    </location>
</feature>
<sequence>PAEAARPTTAAGIPRVGRPPRLGIVAAPRPAVVSTGAAAVALWPAGTVGGLAPPLLCPVVVLAGPSHRHLLLERFPVPDAAATAAAVSAAAAFAVVAPLSPSGTVELPPGAVSPARRVAAVPLVVPL</sequence>
<evidence type="ECO:0000313" key="1">
    <source>
        <dbReference type="EMBL" id="EJK58691.1"/>
    </source>
</evidence>
<evidence type="ECO:0000313" key="2">
    <source>
        <dbReference type="Proteomes" id="UP000266841"/>
    </source>
</evidence>
<proteinExistence type="predicted"/>
<gene>
    <name evidence="1" type="ORF">THAOC_21162</name>
</gene>
<dbReference type="AlphaFoldDB" id="K0SCQ8"/>
<protein>
    <submittedName>
        <fullName evidence="1">Uncharacterized protein</fullName>
    </submittedName>
</protein>